<dbReference type="InterPro" id="IPR001466">
    <property type="entry name" value="Beta-lactam-related"/>
</dbReference>
<comment type="caution">
    <text evidence="3">The sequence shown here is derived from an EMBL/GenBank/DDBJ whole genome shotgun (WGS) entry which is preliminary data.</text>
</comment>
<dbReference type="Gene3D" id="3.40.710.10">
    <property type="entry name" value="DD-peptidase/beta-lactamase superfamily"/>
    <property type="match status" value="2"/>
</dbReference>
<dbReference type="PANTHER" id="PTHR43319">
    <property type="entry name" value="BETA-LACTAMASE-RELATED"/>
    <property type="match status" value="1"/>
</dbReference>
<gene>
    <name evidence="3" type="ORF">TrLO_g14962</name>
</gene>
<dbReference type="OrthoDB" id="5946976at2759"/>
<feature type="domain" description="Beta-lactamase-related" evidence="2">
    <location>
        <begin position="197"/>
        <end position="540"/>
    </location>
</feature>
<name>A0A9W7AWH8_9STRA</name>
<keyword evidence="1" id="KW-0812">Transmembrane</keyword>
<evidence type="ECO:0000259" key="2">
    <source>
        <dbReference type="Pfam" id="PF00144"/>
    </source>
</evidence>
<reference evidence="4" key="1">
    <citation type="journal article" date="2023" name="Commun. Biol.">
        <title>Genome analysis of Parmales, the sister group of diatoms, reveals the evolutionary specialization of diatoms from phago-mixotrophs to photoautotrophs.</title>
        <authorList>
            <person name="Ban H."/>
            <person name="Sato S."/>
            <person name="Yoshikawa S."/>
            <person name="Yamada K."/>
            <person name="Nakamura Y."/>
            <person name="Ichinomiya M."/>
            <person name="Sato N."/>
            <person name="Blanc-Mathieu R."/>
            <person name="Endo H."/>
            <person name="Kuwata A."/>
            <person name="Ogata H."/>
        </authorList>
    </citation>
    <scope>NUCLEOTIDE SEQUENCE [LARGE SCALE GENOMIC DNA]</scope>
    <source>
        <strain evidence="4">NIES 3700</strain>
    </source>
</reference>
<evidence type="ECO:0000313" key="4">
    <source>
        <dbReference type="Proteomes" id="UP001165122"/>
    </source>
</evidence>
<keyword evidence="1" id="KW-1133">Transmembrane helix</keyword>
<dbReference type="InterPro" id="IPR012338">
    <property type="entry name" value="Beta-lactam/transpept-like"/>
</dbReference>
<accession>A0A9W7AWH8</accession>
<organism evidence="3 4">
    <name type="scientific">Triparma laevis f. longispina</name>
    <dbReference type="NCBI Taxonomy" id="1714387"/>
    <lineage>
        <taxon>Eukaryota</taxon>
        <taxon>Sar</taxon>
        <taxon>Stramenopiles</taxon>
        <taxon>Ochrophyta</taxon>
        <taxon>Bolidophyceae</taxon>
        <taxon>Parmales</taxon>
        <taxon>Triparmaceae</taxon>
        <taxon>Triparma</taxon>
    </lineage>
</organism>
<dbReference type="EMBL" id="BRXW01000914">
    <property type="protein sequence ID" value="GMH79229.1"/>
    <property type="molecule type" value="Genomic_DNA"/>
</dbReference>
<keyword evidence="4" id="KW-1185">Reference proteome</keyword>
<dbReference type="InterPro" id="IPR052907">
    <property type="entry name" value="Beta-lactamase/esterase"/>
</dbReference>
<feature type="transmembrane region" description="Helical" evidence="1">
    <location>
        <begin position="5"/>
        <end position="23"/>
    </location>
</feature>
<dbReference type="Proteomes" id="UP001165122">
    <property type="component" value="Unassembled WGS sequence"/>
</dbReference>
<proteinExistence type="predicted"/>
<dbReference type="Pfam" id="PF00144">
    <property type="entry name" value="Beta-lactamase"/>
    <property type="match status" value="1"/>
</dbReference>
<protein>
    <recommendedName>
        <fullName evidence="2">Beta-lactamase-related domain-containing protein</fullName>
    </recommendedName>
</protein>
<keyword evidence="1" id="KW-0472">Membrane</keyword>
<dbReference type="AlphaFoldDB" id="A0A9W7AWH8"/>
<sequence>MSVSILLNILLLLTFLLPIYYLLLTTPIKPLLNLQNTLLRKPLIPKHPPKVQGKIKPGFEEVRNTFQSLFNEGYETGAQLAVYYKGELVVDLYSGYAKLNNREYEKGRHYEPMTMSETLLLPFTDPRVYVKKKVEEWKNAGKWVKSFIIPPEREPTCDIVNGVCSASPTFSILTYIKWLFGDTSSSSKDYGENLKKGYLPLTGESLIPLFSCSKVAESAVIAELAGKGEFCLSDNIQKYWPSFLLSKSGLKISDLMRHQAGLVSPFKKLSIHILSDSSRIYKTLGDFQQTNWKFNPNNEDKQMYHPVTRGIYASGLVYYVTGMELGEYFNQNVAKKHDLNFYLGISEDEFEKERIVETETPVFFQFLKYIPQYCIGNLITFEQRVNLMLGNSFDTLLNFEAGIVSGFLKKIFTGKFSLNYHAIFGILNAVEELDGIGSINKPVLLSLYNLPSANGLANARSMAKLGELIRTGVIGNKFGLTPGPTLMDHGIGYPISYTDAGYGSDRFSVDGLYGWKGWAGMSGGVLQWNEEKELSFAYNTVCPYGRVGKPRGVRLMKVLMEVLEKSEE</sequence>
<dbReference type="SUPFAM" id="SSF56601">
    <property type="entry name" value="beta-lactamase/transpeptidase-like"/>
    <property type="match status" value="2"/>
</dbReference>
<evidence type="ECO:0000313" key="3">
    <source>
        <dbReference type="EMBL" id="GMH79229.1"/>
    </source>
</evidence>
<evidence type="ECO:0000256" key="1">
    <source>
        <dbReference type="SAM" id="Phobius"/>
    </source>
</evidence>
<dbReference type="PANTHER" id="PTHR43319:SF3">
    <property type="entry name" value="BETA-LACTAMASE-RELATED DOMAIN-CONTAINING PROTEIN"/>
    <property type="match status" value="1"/>
</dbReference>